<sequence length="236" mass="25451">MPLTALLHCNDLYMTQSLAGIDGYAKGWVIAILRDRHIVWRTCGIHDLESELKDLDVIGIDIPIHLVKKGWRTCDLEAKTAMGKAGSRVFMTPPKAVLELGFATPNDEVQALSVELTGKGVSRQAMALAERVLAVNALLPDSRLYEVFPELVFAALDGAVLPSKKTATGAGARMRALDPWLTTLGTSCALLMKQCPKDVPVDDALDAIAALAGALRISNGVARRWPTRGNVPTIWA</sequence>
<accession>A0A6J6J8T1</accession>
<dbReference type="Pfam" id="PF04250">
    <property type="entry name" value="DUF429"/>
    <property type="match status" value="1"/>
</dbReference>
<gene>
    <name evidence="1" type="ORF">UFOPK1908_01548</name>
</gene>
<dbReference type="InterPro" id="IPR007362">
    <property type="entry name" value="DUF429"/>
</dbReference>
<dbReference type="AlphaFoldDB" id="A0A6J6J8T1"/>
<evidence type="ECO:0000313" key="1">
    <source>
        <dbReference type="EMBL" id="CAB4632409.1"/>
    </source>
</evidence>
<name>A0A6J6J8T1_9ZZZZ</name>
<reference evidence="1" key="1">
    <citation type="submission" date="2020-05" db="EMBL/GenBank/DDBJ databases">
        <authorList>
            <person name="Chiriac C."/>
            <person name="Salcher M."/>
            <person name="Ghai R."/>
            <person name="Kavagutti S V."/>
        </authorList>
    </citation>
    <scope>NUCLEOTIDE SEQUENCE</scope>
</reference>
<proteinExistence type="predicted"/>
<dbReference type="EMBL" id="CAEZVB010000125">
    <property type="protein sequence ID" value="CAB4632409.1"/>
    <property type="molecule type" value="Genomic_DNA"/>
</dbReference>
<protein>
    <submittedName>
        <fullName evidence="1">Unannotated protein</fullName>
    </submittedName>
</protein>
<organism evidence="1">
    <name type="scientific">freshwater metagenome</name>
    <dbReference type="NCBI Taxonomy" id="449393"/>
    <lineage>
        <taxon>unclassified sequences</taxon>
        <taxon>metagenomes</taxon>
        <taxon>ecological metagenomes</taxon>
    </lineage>
</organism>